<accession>A0A914Y8X1</accession>
<sequence>MKCYDFLFPAKNKVCCTHFKGVDVPNDVPAKCVQLSGNTTFRNSDGKILSSLSTHYALTPIGIEYSIIPNILPNGSHLSLYPNQYQNALFFN</sequence>
<name>A0A914Y8X1_9BILA</name>
<protein>
    <submittedName>
        <fullName evidence="2">Uncharacterized protein</fullName>
    </submittedName>
</protein>
<evidence type="ECO:0000313" key="1">
    <source>
        <dbReference type="Proteomes" id="UP000887577"/>
    </source>
</evidence>
<dbReference type="AlphaFoldDB" id="A0A914Y8X1"/>
<dbReference type="WBParaSite" id="PSU_v2.g14021.t1">
    <property type="protein sequence ID" value="PSU_v2.g14021.t1"/>
    <property type="gene ID" value="PSU_v2.g14021"/>
</dbReference>
<evidence type="ECO:0000313" key="2">
    <source>
        <dbReference type="WBParaSite" id="PSU_v2.g14021.t1"/>
    </source>
</evidence>
<organism evidence="1 2">
    <name type="scientific">Panagrolaimus superbus</name>
    <dbReference type="NCBI Taxonomy" id="310955"/>
    <lineage>
        <taxon>Eukaryota</taxon>
        <taxon>Metazoa</taxon>
        <taxon>Ecdysozoa</taxon>
        <taxon>Nematoda</taxon>
        <taxon>Chromadorea</taxon>
        <taxon>Rhabditida</taxon>
        <taxon>Tylenchina</taxon>
        <taxon>Panagrolaimomorpha</taxon>
        <taxon>Panagrolaimoidea</taxon>
        <taxon>Panagrolaimidae</taxon>
        <taxon>Panagrolaimus</taxon>
    </lineage>
</organism>
<proteinExistence type="predicted"/>
<reference evidence="2" key="1">
    <citation type="submission" date="2022-11" db="UniProtKB">
        <authorList>
            <consortium name="WormBaseParasite"/>
        </authorList>
    </citation>
    <scope>IDENTIFICATION</scope>
</reference>
<dbReference type="Proteomes" id="UP000887577">
    <property type="component" value="Unplaced"/>
</dbReference>
<keyword evidence="1" id="KW-1185">Reference proteome</keyword>